<dbReference type="Proteomes" id="UP000030437">
    <property type="component" value="Unassembled WGS sequence"/>
</dbReference>
<protein>
    <submittedName>
        <fullName evidence="8">Glyoxal reductase</fullName>
    </submittedName>
</protein>
<accession>A0A0A3J8I7</accession>
<dbReference type="FunFam" id="3.20.20.100:FF:000015">
    <property type="entry name" value="Oxidoreductase, aldo/keto reductase family"/>
    <property type="match status" value="1"/>
</dbReference>
<evidence type="ECO:0000313" key="9">
    <source>
        <dbReference type="Proteomes" id="UP000030437"/>
    </source>
</evidence>
<dbReference type="EMBL" id="JPVP01000058">
    <property type="protein sequence ID" value="KGR83342.1"/>
    <property type="molecule type" value="Genomic_DNA"/>
</dbReference>
<dbReference type="PANTHER" id="PTHR43827:SF3">
    <property type="entry name" value="NADP-DEPENDENT OXIDOREDUCTASE DOMAIN-CONTAINING PROTEIN"/>
    <property type="match status" value="1"/>
</dbReference>
<evidence type="ECO:0000313" key="8">
    <source>
        <dbReference type="EMBL" id="KGR83342.1"/>
    </source>
</evidence>
<dbReference type="PROSITE" id="PS00798">
    <property type="entry name" value="ALDOKETO_REDUCTASE_1"/>
    <property type="match status" value="1"/>
</dbReference>
<keyword evidence="2" id="KW-0521">NADP</keyword>
<dbReference type="GO" id="GO:0016616">
    <property type="term" value="F:oxidoreductase activity, acting on the CH-OH group of donors, NAD or NADP as acceptor"/>
    <property type="evidence" value="ECO:0007669"/>
    <property type="project" value="UniProtKB-ARBA"/>
</dbReference>
<dbReference type="PRINTS" id="PR00069">
    <property type="entry name" value="ALDKETRDTASE"/>
</dbReference>
<evidence type="ECO:0000256" key="1">
    <source>
        <dbReference type="ARBA" id="ARBA00007905"/>
    </source>
</evidence>
<feature type="domain" description="NADP-dependent oxidoreductase" evidence="7">
    <location>
        <begin position="41"/>
        <end position="279"/>
    </location>
</feature>
<evidence type="ECO:0000256" key="4">
    <source>
        <dbReference type="PIRSR" id="PIRSR000097-1"/>
    </source>
</evidence>
<evidence type="ECO:0000259" key="7">
    <source>
        <dbReference type="Pfam" id="PF00248"/>
    </source>
</evidence>
<dbReference type="SUPFAM" id="SSF51430">
    <property type="entry name" value="NAD(P)-linked oxidoreductase"/>
    <property type="match status" value="1"/>
</dbReference>
<proteinExistence type="inferred from homology"/>
<dbReference type="InterPro" id="IPR020471">
    <property type="entry name" value="AKR"/>
</dbReference>
<evidence type="ECO:0000256" key="6">
    <source>
        <dbReference type="PIRSR" id="PIRSR000097-3"/>
    </source>
</evidence>
<name>A0A0A3J8I7_9BACI</name>
<feature type="site" description="Lowers pKa of active site Tyr" evidence="6">
    <location>
        <position position="97"/>
    </location>
</feature>
<comment type="similarity">
    <text evidence="1">Belongs to the aldo/keto reductase family.</text>
</comment>
<keyword evidence="9" id="KW-1185">Reference proteome</keyword>
<feature type="binding site" evidence="5">
    <location>
        <position position="130"/>
    </location>
    <ligand>
        <name>substrate</name>
    </ligand>
</feature>
<gene>
    <name evidence="8" type="ORF">CD32_16010</name>
</gene>
<dbReference type="AlphaFoldDB" id="A0A0A3J8I7"/>
<reference evidence="8 9" key="1">
    <citation type="submission" date="2014-02" db="EMBL/GenBank/DDBJ databases">
        <title>Draft genome sequence of Lysinibacillus odysseyi NBRC 100172.</title>
        <authorList>
            <person name="Zhang F."/>
            <person name="Wang G."/>
            <person name="Zhang L."/>
        </authorList>
    </citation>
    <scope>NUCLEOTIDE SEQUENCE [LARGE SCALE GENOMIC DNA]</scope>
    <source>
        <strain evidence="8 9">NBRC 100172</strain>
    </source>
</reference>
<comment type="caution">
    <text evidence="8">The sequence shown here is derived from an EMBL/GenBank/DDBJ whole genome shotgun (WGS) entry which is preliminary data.</text>
</comment>
<dbReference type="eggNOG" id="COG0656">
    <property type="taxonomic scope" value="Bacteria"/>
</dbReference>
<evidence type="ECO:0000256" key="5">
    <source>
        <dbReference type="PIRSR" id="PIRSR000097-2"/>
    </source>
</evidence>
<organism evidence="8 9">
    <name type="scientific">Lysinibacillus odysseyi 34hs-1 = NBRC 100172</name>
    <dbReference type="NCBI Taxonomy" id="1220589"/>
    <lineage>
        <taxon>Bacteria</taxon>
        <taxon>Bacillati</taxon>
        <taxon>Bacillota</taxon>
        <taxon>Bacilli</taxon>
        <taxon>Bacillales</taxon>
        <taxon>Bacillaceae</taxon>
        <taxon>Lysinibacillus</taxon>
    </lineage>
</organism>
<keyword evidence="3" id="KW-0560">Oxidoreductase</keyword>
<dbReference type="InterPro" id="IPR036812">
    <property type="entry name" value="NAD(P)_OxRdtase_dom_sf"/>
</dbReference>
<sequence length="295" mass="33238">MMKKESGKQTIGGIKMINHLQDTITLNNGLKMPGMGLGVFQVENDATAEMVKNAIEVGYRSIDTAAIYGNEAGVGEGIKQALASTGLRREDLFITSKVWNDGLSYDETIAAYEESLQKLGLEYLDLYLIHWPGKDKYAESWKALEDLYEQGKIKAIGVCNFTVAHLENLLSFARIKPVVNQVEFHPRLQQVELRSFCDKHQIQLEAWAPLMQGGLLEDETISKIAAKYGKSNAQVILRWDVQNGVITIPKSVRRERMMQNADVFDFNLTDEEMAMINAMNLEQRVGPNPDEYDFV</sequence>
<feature type="active site" description="Proton donor" evidence="4">
    <location>
        <position position="68"/>
    </location>
</feature>
<dbReference type="InterPro" id="IPR018170">
    <property type="entry name" value="Aldo/ket_reductase_CS"/>
</dbReference>
<dbReference type="PANTHER" id="PTHR43827">
    <property type="entry name" value="2,5-DIKETO-D-GLUCONIC ACID REDUCTASE"/>
    <property type="match status" value="1"/>
</dbReference>
<dbReference type="Pfam" id="PF00248">
    <property type="entry name" value="Aldo_ket_red"/>
    <property type="match status" value="1"/>
</dbReference>
<dbReference type="Gene3D" id="3.20.20.100">
    <property type="entry name" value="NADP-dependent oxidoreductase domain"/>
    <property type="match status" value="1"/>
</dbReference>
<evidence type="ECO:0000256" key="3">
    <source>
        <dbReference type="ARBA" id="ARBA00023002"/>
    </source>
</evidence>
<dbReference type="InterPro" id="IPR023210">
    <property type="entry name" value="NADP_OxRdtase_dom"/>
</dbReference>
<dbReference type="STRING" id="1220589.CD32_16010"/>
<dbReference type="PIRSF" id="PIRSF000097">
    <property type="entry name" value="AKR"/>
    <property type="match status" value="1"/>
</dbReference>
<dbReference type="PROSITE" id="PS00062">
    <property type="entry name" value="ALDOKETO_REDUCTASE_2"/>
    <property type="match status" value="1"/>
</dbReference>
<evidence type="ECO:0000256" key="2">
    <source>
        <dbReference type="ARBA" id="ARBA00022857"/>
    </source>
</evidence>